<dbReference type="PROSITE" id="PS51760">
    <property type="entry name" value="GH10_2"/>
    <property type="match status" value="1"/>
</dbReference>
<comment type="similarity">
    <text evidence="4 11">Belongs to the glycosyl hydrolase 10 (cellulase F) family.</text>
</comment>
<keyword evidence="11 16" id="KW-0326">Glycosidase</keyword>
<evidence type="ECO:0000256" key="4">
    <source>
        <dbReference type="ARBA" id="ARBA00007495"/>
    </source>
</evidence>
<evidence type="ECO:0000313" key="17">
    <source>
        <dbReference type="Proteomes" id="UP000295703"/>
    </source>
</evidence>
<evidence type="ECO:0000259" key="14">
    <source>
        <dbReference type="PROSITE" id="PS51164"/>
    </source>
</evidence>
<evidence type="ECO:0000256" key="13">
    <source>
        <dbReference type="SAM" id="SignalP"/>
    </source>
</evidence>
<dbReference type="GO" id="GO:0005576">
    <property type="term" value="C:extracellular region"/>
    <property type="evidence" value="ECO:0007669"/>
    <property type="project" value="UniProtKB-SubCell"/>
</dbReference>
<dbReference type="InterPro" id="IPR035971">
    <property type="entry name" value="CBD_sf"/>
</dbReference>
<dbReference type="Proteomes" id="UP000295703">
    <property type="component" value="Unassembled WGS sequence"/>
</dbReference>
<dbReference type="PANTHER" id="PTHR31490:SF35">
    <property type="entry name" value="ENDO-1,4-BETA-XYLANASE"/>
    <property type="match status" value="1"/>
</dbReference>
<dbReference type="Gene3D" id="3.20.20.80">
    <property type="entry name" value="Glycosidases"/>
    <property type="match status" value="1"/>
</dbReference>
<evidence type="ECO:0000313" key="16">
    <source>
        <dbReference type="EMBL" id="TDZ73429.1"/>
    </source>
</evidence>
<dbReference type="InterPro" id="IPR017853">
    <property type="entry name" value="GH"/>
</dbReference>
<evidence type="ECO:0000256" key="10">
    <source>
        <dbReference type="ARBA" id="ARBA00023326"/>
    </source>
</evidence>
<keyword evidence="17" id="KW-1185">Reference proteome</keyword>
<gene>
    <name evidence="16" type="primary">XYL5-0</name>
    <name evidence="16" type="ORF">CTRI78_v001193</name>
</gene>
<dbReference type="InterPro" id="IPR000254">
    <property type="entry name" value="CBD"/>
</dbReference>
<evidence type="ECO:0000256" key="5">
    <source>
        <dbReference type="ARBA" id="ARBA00022525"/>
    </source>
</evidence>
<evidence type="ECO:0000256" key="8">
    <source>
        <dbReference type="ARBA" id="ARBA00022801"/>
    </source>
</evidence>
<dbReference type="STRING" id="5466.A0A4R8RQK4"/>
<dbReference type="AlphaFoldDB" id="A0A4R8RQK4"/>
<reference evidence="16 17" key="1">
    <citation type="submission" date="2018-12" db="EMBL/GenBank/DDBJ databases">
        <title>Genome sequence and assembly of Colletotrichum trifolii.</title>
        <authorList>
            <person name="Gan P."/>
            <person name="Shirasu K."/>
        </authorList>
    </citation>
    <scope>NUCLEOTIDE SEQUENCE [LARGE SCALE GENOMIC DNA]</scope>
    <source>
        <strain evidence="16 17">543-2</strain>
    </source>
</reference>
<feature type="compositionally biased region" description="Low complexity" evidence="12">
    <location>
        <begin position="471"/>
        <end position="487"/>
    </location>
</feature>
<evidence type="ECO:0000256" key="1">
    <source>
        <dbReference type="ARBA" id="ARBA00000681"/>
    </source>
</evidence>
<comment type="pathway">
    <text evidence="3">Glycan degradation; xylan degradation.</text>
</comment>
<proteinExistence type="inferred from homology"/>
<dbReference type="Pfam" id="PF00734">
    <property type="entry name" value="CBM_1"/>
    <property type="match status" value="1"/>
</dbReference>
<feature type="compositionally biased region" description="Low complexity" evidence="12">
    <location>
        <begin position="366"/>
        <end position="407"/>
    </location>
</feature>
<accession>A0A4R8RQK4</accession>
<feature type="compositionally biased region" description="Low complexity" evidence="12">
    <location>
        <begin position="414"/>
        <end position="428"/>
    </location>
</feature>
<dbReference type="PRINTS" id="PR00134">
    <property type="entry name" value="GLHYDRLASE10"/>
</dbReference>
<dbReference type="InterPro" id="IPR044846">
    <property type="entry name" value="GH10"/>
</dbReference>
<evidence type="ECO:0000256" key="12">
    <source>
        <dbReference type="SAM" id="MobiDB-lite"/>
    </source>
</evidence>
<dbReference type="SUPFAM" id="SSF51445">
    <property type="entry name" value="(Trans)glycosidases"/>
    <property type="match status" value="1"/>
</dbReference>
<evidence type="ECO:0000256" key="7">
    <source>
        <dbReference type="ARBA" id="ARBA00022729"/>
    </source>
</evidence>
<feature type="domain" description="GH10" evidence="15">
    <location>
        <begin position="18"/>
        <end position="336"/>
    </location>
</feature>
<dbReference type="GO" id="GO:0045493">
    <property type="term" value="P:xylan catabolic process"/>
    <property type="evidence" value="ECO:0007669"/>
    <property type="project" value="UniProtKB-KW"/>
</dbReference>
<dbReference type="PANTHER" id="PTHR31490">
    <property type="entry name" value="GLYCOSYL HYDROLASE"/>
    <property type="match status" value="1"/>
</dbReference>
<comment type="caution">
    <text evidence="16">The sequence shown here is derived from an EMBL/GenBank/DDBJ whole genome shotgun (WGS) entry which is preliminary data.</text>
</comment>
<dbReference type="PROSITE" id="PS51164">
    <property type="entry name" value="CBM1_2"/>
    <property type="match status" value="1"/>
</dbReference>
<evidence type="ECO:0000259" key="15">
    <source>
        <dbReference type="PROSITE" id="PS51760"/>
    </source>
</evidence>
<comment type="catalytic activity">
    <reaction evidence="1 11">
        <text>Endohydrolysis of (1-&gt;4)-beta-D-xylosidic linkages in xylans.</text>
        <dbReference type="EC" id="3.2.1.8"/>
    </reaction>
</comment>
<dbReference type="SMART" id="SM00236">
    <property type="entry name" value="fCBD"/>
    <property type="match status" value="1"/>
</dbReference>
<dbReference type="InterPro" id="IPR001000">
    <property type="entry name" value="GH10_dom"/>
</dbReference>
<feature type="region of interest" description="Disordered" evidence="12">
    <location>
        <begin position="366"/>
        <end position="433"/>
    </location>
</feature>
<dbReference type="EMBL" id="RYZW01000006">
    <property type="protein sequence ID" value="TDZ73429.1"/>
    <property type="molecule type" value="Genomic_DNA"/>
</dbReference>
<dbReference type="PROSITE" id="PS00562">
    <property type="entry name" value="CBM1_1"/>
    <property type="match status" value="1"/>
</dbReference>
<dbReference type="Pfam" id="PF00331">
    <property type="entry name" value="Glyco_hydro_10"/>
    <property type="match status" value="1"/>
</dbReference>
<keyword evidence="8 11" id="KW-0378">Hydrolase</keyword>
<evidence type="ECO:0000256" key="9">
    <source>
        <dbReference type="ARBA" id="ARBA00023277"/>
    </source>
</evidence>
<evidence type="ECO:0000256" key="6">
    <source>
        <dbReference type="ARBA" id="ARBA00022651"/>
    </source>
</evidence>
<protein>
    <recommendedName>
        <fullName evidence="11">Beta-xylanase</fullName>
        <ecNumber evidence="11">3.2.1.8</ecNumber>
    </recommendedName>
</protein>
<evidence type="ECO:0000256" key="11">
    <source>
        <dbReference type="RuleBase" id="RU361174"/>
    </source>
</evidence>
<comment type="subcellular location">
    <subcellularLocation>
        <location evidence="2">Secreted</location>
    </subcellularLocation>
</comment>
<dbReference type="GO" id="GO:0031176">
    <property type="term" value="F:endo-1,4-beta-xylanase activity"/>
    <property type="evidence" value="ECO:0007669"/>
    <property type="project" value="UniProtKB-EC"/>
</dbReference>
<feature type="domain" description="CBM1" evidence="14">
    <location>
        <begin position="495"/>
        <end position="531"/>
    </location>
</feature>
<evidence type="ECO:0000256" key="3">
    <source>
        <dbReference type="ARBA" id="ARBA00004851"/>
    </source>
</evidence>
<sequence>MRFSAFAAAGLLAVPGVSANLHELAVAAGKKYFGVATDNSELKDAAYVEILKDPKMFGAMTPGNGQKWQFTEKTQGVFSYTSGDEIADFAKTNGMLLRCHTLVWHSQLPTWVSSGTWTKEQLTSIIETHVSNVAGHYKGQCYSWDVVNEALNEDGTYRDSVFHKVLGTDFIPVAFKAAAAADDAAKLYYNDYNIELAGGKQKEVLNIIKSIKAAGARIDGVGLQAHLIVGSAGSRAALAGVLKSYVDTGVAEVAYTELDIRHKSIPADAAAQQQQATDYVSVVGACLDTSECVGVTIWDYTDKYSWIPSVFPGTGEALPWDKDLKPKPAYTAISSLLAGAGKGGAAAPATSAAAAAPAPTGAAYPVPTSEPAVGPAPSEPAASEPPAAYPVPTSEPAASEPTASEPPAAEPTPEKSAPAADAPAVTPTPSKPAVYAPAATTLVTKVKGKCGSGGGGGGGGDDAYDEAAAATSAPAAKPSGSSYSSGPGSVGAAGAAGGRYAQCGGTGFGGSTACAEGLTCKKENAYYSQCQ</sequence>
<feature type="chain" id="PRO_5020487518" description="Beta-xylanase" evidence="13">
    <location>
        <begin position="20"/>
        <end position="531"/>
    </location>
</feature>
<name>A0A4R8RQK4_COLTR</name>
<keyword evidence="6 16" id="KW-0858">Xylan degradation</keyword>
<organism evidence="16 17">
    <name type="scientific">Colletotrichum trifolii</name>
    <dbReference type="NCBI Taxonomy" id="5466"/>
    <lineage>
        <taxon>Eukaryota</taxon>
        <taxon>Fungi</taxon>
        <taxon>Dikarya</taxon>
        <taxon>Ascomycota</taxon>
        <taxon>Pezizomycotina</taxon>
        <taxon>Sordariomycetes</taxon>
        <taxon>Hypocreomycetidae</taxon>
        <taxon>Glomerellales</taxon>
        <taxon>Glomerellaceae</taxon>
        <taxon>Colletotrichum</taxon>
        <taxon>Colletotrichum orbiculare species complex</taxon>
    </lineage>
</organism>
<keyword evidence="7 13" id="KW-0732">Signal</keyword>
<dbReference type="SUPFAM" id="SSF57180">
    <property type="entry name" value="Cellulose-binding domain"/>
    <property type="match status" value="1"/>
</dbReference>
<evidence type="ECO:0000256" key="2">
    <source>
        <dbReference type="ARBA" id="ARBA00004613"/>
    </source>
</evidence>
<dbReference type="EC" id="3.2.1.8" evidence="11"/>
<keyword evidence="10 11" id="KW-0624">Polysaccharide degradation</keyword>
<keyword evidence="9 11" id="KW-0119">Carbohydrate metabolism</keyword>
<dbReference type="SMART" id="SM00633">
    <property type="entry name" value="Glyco_10"/>
    <property type="match status" value="1"/>
</dbReference>
<keyword evidence="5" id="KW-0964">Secreted</keyword>
<feature type="region of interest" description="Disordered" evidence="12">
    <location>
        <begin position="471"/>
        <end position="495"/>
    </location>
</feature>
<feature type="signal peptide" evidence="13">
    <location>
        <begin position="1"/>
        <end position="19"/>
    </location>
</feature>
<dbReference type="GO" id="GO:0030248">
    <property type="term" value="F:cellulose binding"/>
    <property type="evidence" value="ECO:0007669"/>
    <property type="project" value="InterPro"/>
</dbReference>